<dbReference type="PROSITE" id="PS51257">
    <property type="entry name" value="PROKAR_LIPOPROTEIN"/>
    <property type="match status" value="1"/>
</dbReference>
<protein>
    <submittedName>
        <fullName evidence="3">Uncharacterized protein</fullName>
    </submittedName>
</protein>
<feature type="chain" id="PRO_5005465472" evidence="2">
    <location>
        <begin position="21"/>
        <end position="412"/>
    </location>
</feature>
<dbReference type="AlphaFoldDB" id="A0A0K1PG73"/>
<evidence type="ECO:0000256" key="1">
    <source>
        <dbReference type="SAM" id="MobiDB-lite"/>
    </source>
</evidence>
<sequence>MLRKSIFLVAMLFAVGTACNGSNNPDNTGGTGGGTGGTGGTAGGGTGGTAGSEAGSGGTDTGGTGGTGTGGTGGTGTGGTGGPGTEASCREMCDAVADCGLAFNQGTWDADECTRQCESGGLPFDGKLRSCIVEAMVPWCDTDQLDECFNAPIQETAACTAMCDHLYTTCDSGLGELTRVQCGQVCSNGALGKAPKIACLTEAACGTDAVATCFHPGESEACSAFCDHAYLDCGYTMGSNTRVDCGVKCTNGSFGYTPEMLECAANAECAGDPPVINECFKPTVSPECKAMCDNLDECGTDGTIFEGLTRDECSDICMDPNQFDDAQIACWGEVACDPEAIDGCLAPAPFEPSAECVQMCAHITSCQLSLGFTETHCQYICGTEEFSDDLIGCILDAPCVKETMQACFAANP</sequence>
<feature type="signal peptide" evidence="2">
    <location>
        <begin position="1"/>
        <end position="20"/>
    </location>
</feature>
<feature type="compositionally biased region" description="Gly residues" evidence="1">
    <location>
        <begin position="29"/>
        <end position="83"/>
    </location>
</feature>
<evidence type="ECO:0000313" key="4">
    <source>
        <dbReference type="Proteomes" id="UP000055590"/>
    </source>
</evidence>
<dbReference type="RefSeq" id="WP_205624728.1">
    <property type="nucleotide sequence ID" value="NZ_CP012332.1"/>
</dbReference>
<dbReference type="Proteomes" id="UP000055590">
    <property type="component" value="Chromosome"/>
</dbReference>
<gene>
    <name evidence="3" type="ORF">AKJ08_2920</name>
</gene>
<dbReference type="KEGG" id="vin:AKJ08_2920"/>
<keyword evidence="2" id="KW-0732">Signal</keyword>
<keyword evidence="4" id="KW-1185">Reference proteome</keyword>
<reference evidence="3 4" key="1">
    <citation type="submission" date="2015-08" db="EMBL/GenBank/DDBJ databases">
        <authorList>
            <person name="Babu N.S."/>
            <person name="Beckwith C.J."/>
            <person name="Beseler K.G."/>
            <person name="Brison A."/>
            <person name="Carone J.V."/>
            <person name="Caskin T.P."/>
            <person name="Diamond M."/>
            <person name="Durham M.E."/>
            <person name="Foxe J.M."/>
            <person name="Go M."/>
            <person name="Henderson B.A."/>
            <person name="Jones I.B."/>
            <person name="McGettigan J.A."/>
            <person name="Micheletti S.J."/>
            <person name="Nasrallah M.E."/>
            <person name="Ortiz D."/>
            <person name="Piller C.R."/>
            <person name="Privatt S.R."/>
            <person name="Schneider S.L."/>
            <person name="Sharp S."/>
            <person name="Smith T.C."/>
            <person name="Stanton J.D."/>
            <person name="Ullery H.E."/>
            <person name="Wilson R.J."/>
            <person name="Serrano M.G."/>
            <person name="Buck G."/>
            <person name="Lee V."/>
            <person name="Wang Y."/>
            <person name="Carvalho R."/>
            <person name="Voegtly L."/>
            <person name="Shi R."/>
            <person name="Duckworth R."/>
            <person name="Johnson A."/>
            <person name="Loviza R."/>
            <person name="Walstead R."/>
            <person name="Shah Z."/>
            <person name="Kiflezghi M."/>
            <person name="Wade K."/>
            <person name="Ball S.L."/>
            <person name="Bradley K.W."/>
            <person name="Asai D.J."/>
            <person name="Bowman C.A."/>
            <person name="Russell D.A."/>
            <person name="Pope W.H."/>
            <person name="Jacobs-Sera D."/>
            <person name="Hendrix R.W."/>
            <person name="Hatfull G.F."/>
        </authorList>
    </citation>
    <scope>NUCLEOTIDE SEQUENCE [LARGE SCALE GENOMIC DNA]</scope>
    <source>
        <strain evidence="3 4">DSM 27710</strain>
    </source>
</reference>
<evidence type="ECO:0000256" key="2">
    <source>
        <dbReference type="SAM" id="SignalP"/>
    </source>
</evidence>
<organism evidence="3 4">
    <name type="scientific">Vulgatibacter incomptus</name>
    <dbReference type="NCBI Taxonomy" id="1391653"/>
    <lineage>
        <taxon>Bacteria</taxon>
        <taxon>Pseudomonadati</taxon>
        <taxon>Myxococcota</taxon>
        <taxon>Myxococcia</taxon>
        <taxon>Myxococcales</taxon>
        <taxon>Cystobacterineae</taxon>
        <taxon>Vulgatibacteraceae</taxon>
        <taxon>Vulgatibacter</taxon>
    </lineage>
</organism>
<dbReference type="EMBL" id="CP012332">
    <property type="protein sequence ID" value="AKU92533.1"/>
    <property type="molecule type" value="Genomic_DNA"/>
</dbReference>
<name>A0A0K1PG73_9BACT</name>
<accession>A0A0K1PG73</accession>
<evidence type="ECO:0000313" key="3">
    <source>
        <dbReference type="EMBL" id="AKU92533.1"/>
    </source>
</evidence>
<dbReference type="PATRIC" id="fig|1391653.3.peg.3045"/>
<proteinExistence type="predicted"/>
<feature type="region of interest" description="Disordered" evidence="1">
    <location>
        <begin position="23"/>
        <end position="83"/>
    </location>
</feature>